<dbReference type="PANTHER" id="PTHR31973">
    <property type="entry name" value="POLYPROTEIN, PUTATIVE-RELATED"/>
    <property type="match status" value="1"/>
</dbReference>
<dbReference type="InterPro" id="IPR036875">
    <property type="entry name" value="Znf_CCHC_sf"/>
</dbReference>
<dbReference type="InterPro" id="IPR018289">
    <property type="entry name" value="MULE_transposase_dom"/>
</dbReference>
<keyword evidence="1" id="KW-0815">Transposition</keyword>
<reference evidence="10 11" key="1">
    <citation type="journal article" date="2021" name="Commun. Biol.">
        <title>The genome of Shorea leprosula (Dipterocarpaceae) highlights the ecological relevance of drought in aseasonal tropical rainforests.</title>
        <authorList>
            <person name="Ng K.K.S."/>
            <person name="Kobayashi M.J."/>
            <person name="Fawcett J.A."/>
            <person name="Hatakeyama M."/>
            <person name="Paape T."/>
            <person name="Ng C.H."/>
            <person name="Ang C.C."/>
            <person name="Tnah L.H."/>
            <person name="Lee C.T."/>
            <person name="Nishiyama T."/>
            <person name="Sese J."/>
            <person name="O'Brien M.J."/>
            <person name="Copetti D."/>
            <person name="Mohd Noor M.I."/>
            <person name="Ong R.C."/>
            <person name="Putra M."/>
            <person name="Sireger I.Z."/>
            <person name="Indrioko S."/>
            <person name="Kosugi Y."/>
            <person name="Izuno A."/>
            <person name="Isagi Y."/>
            <person name="Lee S.L."/>
            <person name="Shimizu K.K."/>
        </authorList>
    </citation>
    <scope>NUCLEOTIDE SEQUENCE [LARGE SCALE GENOMIC DNA]</scope>
    <source>
        <strain evidence="10">214</strain>
    </source>
</reference>
<dbReference type="Pfam" id="PF03108">
    <property type="entry name" value="DBD_Tnp_Mut"/>
    <property type="match status" value="1"/>
</dbReference>
<feature type="region of interest" description="Disordered" evidence="8">
    <location>
        <begin position="204"/>
        <end position="246"/>
    </location>
</feature>
<organism evidence="10 11">
    <name type="scientific">Rubroshorea leprosula</name>
    <dbReference type="NCBI Taxonomy" id="152421"/>
    <lineage>
        <taxon>Eukaryota</taxon>
        <taxon>Viridiplantae</taxon>
        <taxon>Streptophyta</taxon>
        <taxon>Embryophyta</taxon>
        <taxon>Tracheophyta</taxon>
        <taxon>Spermatophyta</taxon>
        <taxon>Magnoliopsida</taxon>
        <taxon>eudicotyledons</taxon>
        <taxon>Gunneridae</taxon>
        <taxon>Pentapetalae</taxon>
        <taxon>rosids</taxon>
        <taxon>malvids</taxon>
        <taxon>Malvales</taxon>
        <taxon>Dipterocarpaceae</taxon>
        <taxon>Rubroshorea</taxon>
    </lineage>
</organism>
<evidence type="ECO:0000313" key="10">
    <source>
        <dbReference type="EMBL" id="GKU90689.1"/>
    </source>
</evidence>
<sequence>MTAMGTLRIHHSGTFCMSSSTDLRYAAGKVHDEDIEYHRVTLSYLEERVKSLGYMHFKDIYYRDPYVEKFGEAVKVINSKQEFIHMRYLLNERGIIDVYVEHVCDEPDILDLLEGCTVMQEPIDEGTMDIGEGCVIQNSQPAPNFHEALETAAEGDADETDALHGGDAAQQEDLQYNDHDDEDLLDIVPSDADDEEVLESIHNKKKHKASASARKNADGVGPSGTVHDSPTTVNEEGKRVPIGTDDHGDLGFDFSFENIEDEFEVSSDNLGEYNVADEHELEEEEEDVRSTRSSDLWFNPSWTTVWFEVGMRFEHVAQFKEAIAKYQIQKDCKLKPIKSDPTRQRIHCVGQQCNWSIFASFDKNDKTFKVKTYCREHTCFRSLKSNMVGSRVLAEHHKNRIISNPQIRTSEIVRLSHLELGVHVSRDKRKLAKERIVKKVKETHTKEFAQLRGYAEKLLILSPQSNVQIDSEPLTTPEGKPMFKGIYVCLEGCRKGFLLGCRPIIGVDACFLKGMFKGTILAAVARDGNNQMFPIAWAVVDSESTSSWTFFFRCLADDLSNHTGRDLTFISDQHPGLINVRQTVFPEARHRLCARHLYANWQKIFKGKLLKKRFWIAARSTYEGQFNKNMEGIRNLSVEGHGALKSIPPELWCKAFFDTLCKCDVVDNNMNETFNNWIMDARYMPIIQLLEYIRVKVMVRMAKNREEINKWRGDIAPRIRKKLEAHKFEAAKCRCEWNGRTHYDVWHWNDKFVVDLIGKNCSCRAWDLTGIPCLHALSAIGLGNFNLDEFVSIWYKRVKYECAYNVPIVPCNGEKFWENYHREPLEPLPFRCKQGRPKVNRRKGDNETRKVKVGQLETMTREGGQITCSLCKQPGHNKRGCHIRPTKSEGASVSTHQPIPRKPPTCVYCKQPGHTRATCTARYFVDENQGLQGEIAMRHTHPSQFHKAQPPRKSTKKKGSSEA</sequence>
<dbReference type="Pfam" id="PF10551">
    <property type="entry name" value="MULE"/>
    <property type="match status" value="1"/>
</dbReference>
<evidence type="ECO:0000256" key="5">
    <source>
        <dbReference type="ARBA" id="ARBA00023125"/>
    </source>
</evidence>
<dbReference type="SMART" id="SM00343">
    <property type="entry name" value="ZnF_C2HC"/>
    <property type="match status" value="2"/>
</dbReference>
<comment type="caution">
    <text evidence="10">The sequence shown here is derived from an EMBL/GenBank/DDBJ whole genome shotgun (WGS) entry which is preliminary data.</text>
</comment>
<dbReference type="GO" id="GO:0006313">
    <property type="term" value="P:DNA transposition"/>
    <property type="evidence" value="ECO:0007669"/>
    <property type="project" value="InterPro"/>
</dbReference>
<keyword evidence="11" id="KW-1185">Reference proteome</keyword>
<keyword evidence="2" id="KW-0479">Metal-binding</keyword>
<dbReference type="SMART" id="SM00575">
    <property type="entry name" value="ZnF_PMZ"/>
    <property type="match status" value="1"/>
</dbReference>
<keyword evidence="5" id="KW-0238">DNA-binding</keyword>
<dbReference type="InterPro" id="IPR004332">
    <property type="entry name" value="Transposase_MuDR"/>
</dbReference>
<feature type="region of interest" description="Disordered" evidence="8">
    <location>
        <begin position="940"/>
        <end position="963"/>
    </location>
</feature>
<dbReference type="PROSITE" id="PS50966">
    <property type="entry name" value="ZF_SWIM"/>
    <property type="match status" value="1"/>
</dbReference>
<evidence type="ECO:0000256" key="3">
    <source>
        <dbReference type="ARBA" id="ARBA00022771"/>
    </source>
</evidence>
<dbReference type="AlphaFoldDB" id="A0AAV5HYX0"/>
<evidence type="ECO:0000259" key="9">
    <source>
        <dbReference type="PROSITE" id="PS50966"/>
    </source>
</evidence>
<dbReference type="Pfam" id="PF04434">
    <property type="entry name" value="SWIM"/>
    <property type="match status" value="1"/>
</dbReference>
<feature type="domain" description="SWIM-type" evidence="9">
    <location>
        <begin position="752"/>
        <end position="784"/>
    </location>
</feature>
<evidence type="ECO:0000256" key="7">
    <source>
        <dbReference type="PROSITE-ProRule" id="PRU00325"/>
    </source>
</evidence>
<evidence type="ECO:0000256" key="1">
    <source>
        <dbReference type="ARBA" id="ARBA00022578"/>
    </source>
</evidence>
<gene>
    <name evidence="10" type="ORF">SLEP1_g4653</name>
</gene>
<keyword evidence="3 7" id="KW-0863">Zinc-finger</keyword>
<evidence type="ECO:0000313" key="11">
    <source>
        <dbReference type="Proteomes" id="UP001054252"/>
    </source>
</evidence>
<accession>A0AAV5HYX0</accession>
<dbReference type="GO" id="GO:0003677">
    <property type="term" value="F:DNA binding"/>
    <property type="evidence" value="ECO:0007669"/>
    <property type="project" value="UniProtKB-KW"/>
</dbReference>
<dbReference type="Pfam" id="PF26130">
    <property type="entry name" value="PB1-like"/>
    <property type="match status" value="1"/>
</dbReference>
<evidence type="ECO:0000256" key="6">
    <source>
        <dbReference type="ARBA" id="ARBA00023172"/>
    </source>
</evidence>
<feature type="compositionally biased region" description="Basic residues" evidence="8">
    <location>
        <begin position="949"/>
        <end position="963"/>
    </location>
</feature>
<evidence type="ECO:0000256" key="4">
    <source>
        <dbReference type="ARBA" id="ARBA00022833"/>
    </source>
</evidence>
<evidence type="ECO:0000256" key="2">
    <source>
        <dbReference type="ARBA" id="ARBA00022723"/>
    </source>
</evidence>
<dbReference type="InterPro" id="IPR001207">
    <property type="entry name" value="Transposase_mutator"/>
</dbReference>
<dbReference type="PROSITE" id="PS01007">
    <property type="entry name" value="TRANSPOSASE_MUTATOR"/>
    <property type="match status" value="1"/>
</dbReference>
<dbReference type="GO" id="GO:0004803">
    <property type="term" value="F:transposase activity"/>
    <property type="evidence" value="ECO:0007669"/>
    <property type="project" value="InterPro"/>
</dbReference>
<feature type="compositionally biased region" description="Basic and acidic residues" evidence="8">
    <location>
        <begin position="235"/>
        <end position="246"/>
    </location>
</feature>
<keyword evidence="6" id="KW-0233">DNA recombination</keyword>
<dbReference type="Proteomes" id="UP001054252">
    <property type="component" value="Unassembled WGS sequence"/>
</dbReference>
<dbReference type="InterPro" id="IPR007527">
    <property type="entry name" value="Znf_SWIM"/>
</dbReference>
<proteinExistence type="predicted"/>
<dbReference type="SUPFAM" id="SSF57756">
    <property type="entry name" value="Retrovirus zinc finger-like domains"/>
    <property type="match status" value="1"/>
</dbReference>
<dbReference type="InterPro" id="IPR006564">
    <property type="entry name" value="Znf_PMZ"/>
</dbReference>
<protein>
    <recommendedName>
        <fullName evidence="9">SWIM-type domain-containing protein</fullName>
    </recommendedName>
</protein>
<dbReference type="PANTHER" id="PTHR31973:SF197">
    <property type="entry name" value="SWIM-TYPE DOMAIN-CONTAINING PROTEIN"/>
    <property type="match status" value="1"/>
</dbReference>
<name>A0AAV5HYX0_9ROSI</name>
<dbReference type="InterPro" id="IPR058594">
    <property type="entry name" value="PB1-like_dom_pln"/>
</dbReference>
<dbReference type="Gene3D" id="4.10.60.10">
    <property type="entry name" value="Zinc finger, CCHC-type"/>
    <property type="match status" value="1"/>
</dbReference>
<keyword evidence="4" id="KW-0862">Zinc</keyword>
<evidence type="ECO:0000256" key="8">
    <source>
        <dbReference type="SAM" id="MobiDB-lite"/>
    </source>
</evidence>
<dbReference type="InterPro" id="IPR001878">
    <property type="entry name" value="Znf_CCHC"/>
</dbReference>
<dbReference type="GO" id="GO:0008270">
    <property type="term" value="F:zinc ion binding"/>
    <property type="evidence" value="ECO:0007669"/>
    <property type="project" value="UniProtKB-KW"/>
</dbReference>
<dbReference type="EMBL" id="BPVZ01000004">
    <property type="protein sequence ID" value="GKU90689.1"/>
    <property type="molecule type" value="Genomic_DNA"/>
</dbReference>